<evidence type="ECO:0000313" key="4">
    <source>
        <dbReference type="Proteomes" id="UP001595075"/>
    </source>
</evidence>
<dbReference type="Proteomes" id="UP001595075">
    <property type="component" value="Unassembled WGS sequence"/>
</dbReference>
<feature type="transmembrane region" description="Helical" evidence="2">
    <location>
        <begin position="88"/>
        <end position="108"/>
    </location>
</feature>
<feature type="region of interest" description="Disordered" evidence="1">
    <location>
        <begin position="273"/>
        <end position="305"/>
    </location>
</feature>
<dbReference type="PANTHER" id="PTHR42024:SF1">
    <property type="entry name" value="AMINO ACID PERMEASE_ SLC12A DOMAIN-CONTAINING PROTEIN"/>
    <property type="match status" value="1"/>
</dbReference>
<organism evidence="3 4">
    <name type="scientific">Oculimacula yallundae</name>
    <dbReference type="NCBI Taxonomy" id="86028"/>
    <lineage>
        <taxon>Eukaryota</taxon>
        <taxon>Fungi</taxon>
        <taxon>Dikarya</taxon>
        <taxon>Ascomycota</taxon>
        <taxon>Pezizomycotina</taxon>
        <taxon>Leotiomycetes</taxon>
        <taxon>Helotiales</taxon>
        <taxon>Ploettnerulaceae</taxon>
        <taxon>Oculimacula</taxon>
    </lineage>
</organism>
<feature type="transmembrane region" description="Helical" evidence="2">
    <location>
        <begin position="128"/>
        <end position="150"/>
    </location>
</feature>
<sequence length="305" mass="34173">MVVKLPYTLHTRYRSIAIAWTIILIPPIFINLGLFYGLWYGRPQMDRILVLTLPTAILGIFTIIAILERIYKLVQPSPEYRPVNSPRYALDIFQWGYFGALILISSLISSTLLRDDRDHDGHEYQIRLLSLPASVLMYYLATLTALSLLLNSLSVKLPFRFGSSEPGNVVKPAIFYIVEDIVAVDGNGGLSFRTAFNARYESSVVFREMIWKLSLAWCLAFYVLAGAFTALVFWLEVDAVYAVGWVAPFPLAGALAVWTISFVRAELREERRLEEAGEDGGRNGEENGAVRVDGDERAPLLGSVS</sequence>
<proteinExistence type="predicted"/>
<feature type="transmembrane region" description="Helical" evidence="2">
    <location>
        <begin position="241"/>
        <end position="263"/>
    </location>
</feature>
<dbReference type="EMBL" id="JAZHXI010000020">
    <property type="protein sequence ID" value="KAL2060847.1"/>
    <property type="molecule type" value="Genomic_DNA"/>
</dbReference>
<feature type="transmembrane region" description="Helical" evidence="2">
    <location>
        <begin position="48"/>
        <end position="67"/>
    </location>
</feature>
<reference evidence="3 4" key="1">
    <citation type="journal article" date="2024" name="Commun. Biol.">
        <title>Comparative genomic analysis of thermophilic fungi reveals convergent evolutionary adaptations and gene losses.</title>
        <authorList>
            <person name="Steindorff A.S."/>
            <person name="Aguilar-Pontes M.V."/>
            <person name="Robinson A.J."/>
            <person name="Andreopoulos B."/>
            <person name="LaButti K."/>
            <person name="Kuo A."/>
            <person name="Mondo S."/>
            <person name="Riley R."/>
            <person name="Otillar R."/>
            <person name="Haridas S."/>
            <person name="Lipzen A."/>
            <person name="Grimwood J."/>
            <person name="Schmutz J."/>
            <person name="Clum A."/>
            <person name="Reid I.D."/>
            <person name="Moisan M.C."/>
            <person name="Butler G."/>
            <person name="Nguyen T.T.M."/>
            <person name="Dewar K."/>
            <person name="Conant G."/>
            <person name="Drula E."/>
            <person name="Henrissat B."/>
            <person name="Hansel C."/>
            <person name="Singer S."/>
            <person name="Hutchinson M.I."/>
            <person name="de Vries R.P."/>
            <person name="Natvig D.O."/>
            <person name="Powell A.J."/>
            <person name="Tsang A."/>
            <person name="Grigoriev I.V."/>
        </authorList>
    </citation>
    <scope>NUCLEOTIDE SEQUENCE [LARGE SCALE GENOMIC DNA]</scope>
    <source>
        <strain evidence="3 4">CBS 494.80</strain>
    </source>
</reference>
<evidence type="ECO:0000256" key="2">
    <source>
        <dbReference type="SAM" id="Phobius"/>
    </source>
</evidence>
<dbReference type="PANTHER" id="PTHR42024">
    <property type="entry name" value="AMINO ACID PERMEASE_ SLC12A DOMAIN-CONTAINING PROTEIN"/>
    <property type="match status" value="1"/>
</dbReference>
<keyword evidence="2" id="KW-1133">Transmembrane helix</keyword>
<protein>
    <submittedName>
        <fullName evidence="3">Uncharacterized protein</fullName>
    </submittedName>
</protein>
<keyword evidence="2" id="KW-0472">Membrane</keyword>
<evidence type="ECO:0000313" key="3">
    <source>
        <dbReference type="EMBL" id="KAL2060847.1"/>
    </source>
</evidence>
<feature type="compositionally biased region" description="Basic and acidic residues" evidence="1">
    <location>
        <begin position="273"/>
        <end position="285"/>
    </location>
</feature>
<accession>A0ABR4BT63</accession>
<feature type="transmembrane region" description="Helical" evidence="2">
    <location>
        <begin position="215"/>
        <end position="235"/>
    </location>
</feature>
<feature type="transmembrane region" description="Helical" evidence="2">
    <location>
        <begin position="16"/>
        <end position="36"/>
    </location>
</feature>
<comment type="caution">
    <text evidence="3">The sequence shown here is derived from an EMBL/GenBank/DDBJ whole genome shotgun (WGS) entry which is preliminary data.</text>
</comment>
<evidence type="ECO:0000256" key="1">
    <source>
        <dbReference type="SAM" id="MobiDB-lite"/>
    </source>
</evidence>
<keyword evidence="2" id="KW-0812">Transmembrane</keyword>
<name>A0ABR4BT63_9HELO</name>
<keyword evidence="4" id="KW-1185">Reference proteome</keyword>
<gene>
    <name evidence="3" type="ORF">VTL71DRAFT_8899</name>
</gene>